<dbReference type="Proteomes" id="UP000624244">
    <property type="component" value="Unassembled WGS sequence"/>
</dbReference>
<protein>
    <submittedName>
        <fullName evidence="1">Uncharacterized protein</fullName>
    </submittedName>
</protein>
<reference evidence="1" key="1">
    <citation type="submission" date="2019-11" db="EMBL/GenBank/DDBJ databases">
        <title>Bipolaris sorokiniana Genome sequencing.</title>
        <authorList>
            <person name="Wang H."/>
        </authorList>
    </citation>
    <scope>NUCLEOTIDE SEQUENCE</scope>
</reference>
<comment type="caution">
    <text evidence="1">The sequence shown here is derived from an EMBL/GenBank/DDBJ whole genome shotgun (WGS) entry which is preliminary data.</text>
</comment>
<proteinExistence type="predicted"/>
<evidence type="ECO:0000313" key="1">
    <source>
        <dbReference type="EMBL" id="KAF5844047.1"/>
    </source>
</evidence>
<dbReference type="AlphaFoldDB" id="A0A8H5Z748"/>
<organism evidence="1 2">
    <name type="scientific">Cochliobolus sativus</name>
    <name type="common">Common root rot and spot blotch fungus</name>
    <name type="synonym">Bipolaris sorokiniana</name>
    <dbReference type="NCBI Taxonomy" id="45130"/>
    <lineage>
        <taxon>Eukaryota</taxon>
        <taxon>Fungi</taxon>
        <taxon>Dikarya</taxon>
        <taxon>Ascomycota</taxon>
        <taxon>Pezizomycotina</taxon>
        <taxon>Dothideomycetes</taxon>
        <taxon>Pleosporomycetidae</taxon>
        <taxon>Pleosporales</taxon>
        <taxon>Pleosporineae</taxon>
        <taxon>Pleosporaceae</taxon>
        <taxon>Bipolaris</taxon>
    </lineage>
</organism>
<name>A0A8H5Z748_COCSA</name>
<sequence>SPDANEALLSHSWTRLEETGEDIGDSFLREDAKDFINSFCRSWDAEDPWSRLPTGNPVTGMSLTEKIFKSLQCAETIAADSLVEPIKLRMARVLLYHQYEQKLIELRHNSSSPIRLSSGKGLASIAKSVILERIYGSHYKNLTAQAKQKRENSLKWHTRIGKRWSYVISQLGVGIILTCSHILEIHM</sequence>
<feature type="non-terminal residue" evidence="1">
    <location>
        <position position="1"/>
    </location>
</feature>
<accession>A0A8H5Z748</accession>
<dbReference type="EMBL" id="WNKQ01000033">
    <property type="protein sequence ID" value="KAF5844047.1"/>
    <property type="molecule type" value="Genomic_DNA"/>
</dbReference>
<gene>
    <name evidence="1" type="ORF">GGP41_003897</name>
</gene>
<evidence type="ECO:0000313" key="2">
    <source>
        <dbReference type="Proteomes" id="UP000624244"/>
    </source>
</evidence>